<dbReference type="Proteomes" id="UP000828048">
    <property type="component" value="Chromosome 3"/>
</dbReference>
<evidence type="ECO:0000313" key="2">
    <source>
        <dbReference type="Proteomes" id="UP000828048"/>
    </source>
</evidence>
<accession>A0ACB7YT54</accession>
<organism evidence="1 2">
    <name type="scientific">Vaccinium darrowii</name>
    <dbReference type="NCBI Taxonomy" id="229202"/>
    <lineage>
        <taxon>Eukaryota</taxon>
        <taxon>Viridiplantae</taxon>
        <taxon>Streptophyta</taxon>
        <taxon>Embryophyta</taxon>
        <taxon>Tracheophyta</taxon>
        <taxon>Spermatophyta</taxon>
        <taxon>Magnoliopsida</taxon>
        <taxon>eudicotyledons</taxon>
        <taxon>Gunneridae</taxon>
        <taxon>Pentapetalae</taxon>
        <taxon>asterids</taxon>
        <taxon>Ericales</taxon>
        <taxon>Ericaceae</taxon>
        <taxon>Vaccinioideae</taxon>
        <taxon>Vaccinieae</taxon>
        <taxon>Vaccinium</taxon>
    </lineage>
</organism>
<evidence type="ECO:0000313" key="1">
    <source>
        <dbReference type="EMBL" id="KAH7856404.1"/>
    </source>
</evidence>
<sequence length="203" mass="21021">MAVMVVCLVLFLAMTGHSDASYCVCKDGLSDQVYQTNIDYACGNGADCSPILQTGNCYSPNTKKDHCNYAVNSYYMRKNQITGSCDFSGSCTVTPTLSTTNTGCVYPASPSTAGTSNSTTPSTGTTTTPSTGTTTTPSTGTTGGTTSTTGGTTSTTPSTVFGLGPSSGSITNTDSKGSVTLHQNKHLFWALTLALLFMWPHAF</sequence>
<name>A0ACB7YT54_9ERIC</name>
<reference evidence="1 2" key="1">
    <citation type="journal article" date="2021" name="Hortic Res">
        <title>High-quality reference genome and annotation aids understanding of berry development for evergreen blueberry (Vaccinium darrowii).</title>
        <authorList>
            <person name="Yu J."/>
            <person name="Hulse-Kemp A.M."/>
            <person name="Babiker E."/>
            <person name="Staton M."/>
        </authorList>
    </citation>
    <scope>NUCLEOTIDE SEQUENCE [LARGE SCALE GENOMIC DNA]</scope>
    <source>
        <strain evidence="2">cv. NJ 8807/NJ 8810</strain>
        <tissue evidence="1">Young leaf</tissue>
    </source>
</reference>
<protein>
    <submittedName>
        <fullName evidence="1">Uncharacterized protein</fullName>
    </submittedName>
</protein>
<proteinExistence type="predicted"/>
<comment type="caution">
    <text evidence="1">The sequence shown here is derived from an EMBL/GenBank/DDBJ whole genome shotgun (WGS) entry which is preliminary data.</text>
</comment>
<dbReference type="EMBL" id="CM037153">
    <property type="protein sequence ID" value="KAH7856404.1"/>
    <property type="molecule type" value="Genomic_DNA"/>
</dbReference>
<gene>
    <name evidence="1" type="ORF">Vadar_000932</name>
</gene>
<keyword evidence="2" id="KW-1185">Reference proteome</keyword>